<dbReference type="Pfam" id="PF01124">
    <property type="entry name" value="MAPEG"/>
    <property type="match status" value="1"/>
</dbReference>
<proteinExistence type="predicted"/>
<organism evidence="6 7">
    <name type="scientific">Sulfitobacter sediminis</name>
    <dbReference type="NCBI Taxonomy" id="3234186"/>
    <lineage>
        <taxon>Bacteria</taxon>
        <taxon>Pseudomonadati</taxon>
        <taxon>Pseudomonadota</taxon>
        <taxon>Alphaproteobacteria</taxon>
        <taxon>Rhodobacterales</taxon>
        <taxon>Roseobacteraceae</taxon>
        <taxon>Sulfitobacter</taxon>
    </lineage>
</organism>
<comment type="subcellular location">
    <subcellularLocation>
        <location evidence="1">Membrane</location>
    </subcellularLocation>
</comment>
<reference evidence="6 7" key="1">
    <citation type="submission" date="2024-07" db="EMBL/GenBank/DDBJ databases">
        <title>Marimonas sp.nov., isolated from tidal-flat sediment.</title>
        <authorList>
            <person name="Jayan J.N."/>
            <person name="Lee S.S."/>
        </authorList>
    </citation>
    <scope>NUCLEOTIDE SEQUENCE [LARGE SCALE GENOMIC DNA]</scope>
    <source>
        <strain evidence="6 7">MJW-29</strain>
    </source>
</reference>
<evidence type="ECO:0000256" key="4">
    <source>
        <dbReference type="ARBA" id="ARBA00023136"/>
    </source>
</evidence>
<evidence type="ECO:0000256" key="2">
    <source>
        <dbReference type="ARBA" id="ARBA00022692"/>
    </source>
</evidence>
<dbReference type="SUPFAM" id="SSF161084">
    <property type="entry name" value="MAPEG domain-like"/>
    <property type="match status" value="1"/>
</dbReference>
<evidence type="ECO:0000256" key="5">
    <source>
        <dbReference type="SAM" id="Phobius"/>
    </source>
</evidence>
<accession>A0ABV3RQU0</accession>
<evidence type="ECO:0000313" key="6">
    <source>
        <dbReference type="EMBL" id="MEW9921367.1"/>
    </source>
</evidence>
<comment type="caution">
    <text evidence="6">The sequence shown here is derived from an EMBL/GenBank/DDBJ whole genome shotgun (WGS) entry which is preliminary data.</text>
</comment>
<dbReference type="PANTHER" id="PTHR35814">
    <property type="match status" value="1"/>
</dbReference>
<dbReference type="Gene3D" id="1.20.120.550">
    <property type="entry name" value="Membrane associated eicosanoid/glutathione metabolism-like domain"/>
    <property type="match status" value="1"/>
</dbReference>
<dbReference type="RefSeq" id="WP_367879068.1">
    <property type="nucleotide sequence ID" value="NZ_JBFNXX010000015.1"/>
</dbReference>
<name>A0ABV3RQU0_9RHOB</name>
<feature type="transmembrane region" description="Helical" evidence="5">
    <location>
        <begin position="107"/>
        <end position="128"/>
    </location>
</feature>
<dbReference type="EMBL" id="JBFNXX010000015">
    <property type="protein sequence ID" value="MEW9921367.1"/>
    <property type="molecule type" value="Genomic_DNA"/>
</dbReference>
<dbReference type="InterPro" id="IPR001129">
    <property type="entry name" value="Membr-assoc_MAPEG"/>
</dbReference>
<evidence type="ECO:0000256" key="1">
    <source>
        <dbReference type="ARBA" id="ARBA00004370"/>
    </source>
</evidence>
<keyword evidence="7" id="KW-1185">Reference proteome</keyword>
<gene>
    <name evidence="6" type="ORF">AB2B41_17290</name>
</gene>
<dbReference type="InterPro" id="IPR023352">
    <property type="entry name" value="MAPEG-like_dom_sf"/>
</dbReference>
<dbReference type="Proteomes" id="UP001556098">
    <property type="component" value="Unassembled WGS sequence"/>
</dbReference>
<sequence>MPLTITPIYAALAALLFLVLSWRVILYRRANVISLGDKGDKNLLKRMRAQANWAEYTPIALILLALTEANEAPALVLHALGLALLFGRMLHAWGFASTPQKIILRQIGMALTLGMIALSALGLLGHALI</sequence>
<keyword evidence="3 5" id="KW-1133">Transmembrane helix</keyword>
<evidence type="ECO:0000313" key="7">
    <source>
        <dbReference type="Proteomes" id="UP001556098"/>
    </source>
</evidence>
<feature type="transmembrane region" description="Helical" evidence="5">
    <location>
        <begin position="6"/>
        <end position="26"/>
    </location>
</feature>
<dbReference type="PANTHER" id="PTHR35814:SF1">
    <property type="entry name" value="GLUTATHIONE S-TRANSFERASE-RELATED"/>
    <property type="match status" value="1"/>
</dbReference>
<feature type="transmembrane region" description="Helical" evidence="5">
    <location>
        <begin position="72"/>
        <end position="95"/>
    </location>
</feature>
<keyword evidence="4 5" id="KW-0472">Membrane</keyword>
<keyword evidence="2 5" id="KW-0812">Transmembrane</keyword>
<protein>
    <submittedName>
        <fullName evidence="6">MAPEG family protein</fullName>
    </submittedName>
</protein>
<evidence type="ECO:0000256" key="3">
    <source>
        <dbReference type="ARBA" id="ARBA00022989"/>
    </source>
</evidence>